<accession>A0A7I7WRG0</accession>
<proteinExistence type="predicted"/>
<evidence type="ECO:0000256" key="1">
    <source>
        <dbReference type="ARBA" id="ARBA00023015"/>
    </source>
</evidence>
<evidence type="ECO:0000313" key="4">
    <source>
        <dbReference type="EMBL" id="BBZ19680.1"/>
    </source>
</evidence>
<dbReference type="Pfam" id="PF13490">
    <property type="entry name" value="zf-HC2"/>
    <property type="match status" value="1"/>
</dbReference>
<dbReference type="Proteomes" id="UP000466187">
    <property type="component" value="Chromosome"/>
</dbReference>
<organism evidence="4 5">
    <name type="scientific">Mycolicibacterium gadium</name>
    <name type="common">Mycobacterium gadium</name>
    <dbReference type="NCBI Taxonomy" id="1794"/>
    <lineage>
        <taxon>Bacteria</taxon>
        <taxon>Bacillati</taxon>
        <taxon>Actinomycetota</taxon>
        <taxon>Actinomycetes</taxon>
        <taxon>Mycobacteriales</taxon>
        <taxon>Mycobacteriaceae</taxon>
        <taxon>Mycolicibacterium</taxon>
    </lineage>
</organism>
<gene>
    <name evidence="4" type="ORF">MGAD_40150</name>
</gene>
<name>A0A7I7WRG0_MYCGU</name>
<evidence type="ECO:0000259" key="3">
    <source>
        <dbReference type="Pfam" id="PF13490"/>
    </source>
</evidence>
<feature type="domain" description="Putative zinc-finger" evidence="3">
    <location>
        <begin position="15"/>
        <end position="49"/>
    </location>
</feature>
<sequence>MTEDDFVSNELRITCSDAVALVTEYLEDALEDADLRRFEQHLGGCQACRVYVDQIRRTVWIAAAARDESVEVRPANLDALMAEFERLNRN</sequence>
<dbReference type="KEGG" id="mgad:MGAD_40150"/>
<keyword evidence="2" id="KW-0804">Transcription</keyword>
<dbReference type="AlphaFoldDB" id="A0A7I7WRG0"/>
<dbReference type="InterPro" id="IPR027383">
    <property type="entry name" value="Znf_put"/>
</dbReference>
<dbReference type="RefSeq" id="WP_163688596.1">
    <property type="nucleotide sequence ID" value="NZ_AP022608.1"/>
</dbReference>
<dbReference type="Gene3D" id="1.10.10.1320">
    <property type="entry name" value="Anti-sigma factor, zinc-finger domain"/>
    <property type="match status" value="1"/>
</dbReference>
<protein>
    <recommendedName>
        <fullName evidence="3">Putative zinc-finger domain-containing protein</fullName>
    </recommendedName>
</protein>
<dbReference type="EMBL" id="AP022608">
    <property type="protein sequence ID" value="BBZ19680.1"/>
    <property type="molecule type" value="Genomic_DNA"/>
</dbReference>
<evidence type="ECO:0000313" key="5">
    <source>
        <dbReference type="Proteomes" id="UP000466187"/>
    </source>
</evidence>
<reference evidence="4 5" key="1">
    <citation type="journal article" date="2019" name="Emerg. Microbes Infect.">
        <title>Comprehensive subspecies identification of 175 nontuberculous mycobacteria species based on 7547 genomic profiles.</title>
        <authorList>
            <person name="Matsumoto Y."/>
            <person name="Kinjo T."/>
            <person name="Motooka D."/>
            <person name="Nabeya D."/>
            <person name="Jung N."/>
            <person name="Uechi K."/>
            <person name="Horii T."/>
            <person name="Iida T."/>
            <person name="Fujita J."/>
            <person name="Nakamura S."/>
        </authorList>
    </citation>
    <scope>NUCLEOTIDE SEQUENCE [LARGE SCALE GENOMIC DNA]</scope>
    <source>
        <strain evidence="4 5">JCM 12688</strain>
    </source>
</reference>
<dbReference type="InterPro" id="IPR041916">
    <property type="entry name" value="Anti_sigma_zinc_sf"/>
</dbReference>
<keyword evidence="1" id="KW-0805">Transcription regulation</keyword>
<evidence type="ECO:0000256" key="2">
    <source>
        <dbReference type="ARBA" id="ARBA00023163"/>
    </source>
</evidence>